<protein>
    <recommendedName>
        <fullName evidence="3">Kinesin motor domain-containing protein</fullName>
    </recommendedName>
</protein>
<dbReference type="OrthoDB" id="354419at2759"/>
<dbReference type="OMA" id="NYISCSI"/>
<comment type="caution">
    <text evidence="2">Lacks conserved residue(s) required for the propagation of feature annotation.</text>
</comment>
<dbReference type="Pfam" id="PF00225">
    <property type="entry name" value="Kinesin"/>
    <property type="match status" value="1"/>
</dbReference>
<proteinExistence type="inferred from homology"/>
<comment type="similarity">
    <text evidence="2">Belongs to the TRAFAC class myosin-kinesin ATPase superfamily. Kinesin family.</text>
</comment>
<dbReference type="EMBL" id="CM002870">
    <property type="protein sequence ID" value="KFK41049.1"/>
    <property type="molecule type" value="Genomic_DNA"/>
</dbReference>
<dbReference type="GO" id="GO:0015630">
    <property type="term" value="C:microtubule cytoskeleton"/>
    <property type="evidence" value="ECO:0007669"/>
    <property type="project" value="TreeGrafter"/>
</dbReference>
<dbReference type="InterPro" id="IPR027417">
    <property type="entry name" value="P-loop_NTPase"/>
</dbReference>
<evidence type="ECO:0000313" key="4">
    <source>
        <dbReference type="EMBL" id="KFK41049.1"/>
    </source>
</evidence>
<reference evidence="5" key="1">
    <citation type="journal article" date="2015" name="Nat. Plants">
        <title>Genome expansion of Arabis alpina linked with retrotransposition and reduced symmetric DNA methylation.</title>
        <authorList>
            <person name="Willing E.M."/>
            <person name="Rawat V."/>
            <person name="Mandakova T."/>
            <person name="Maumus F."/>
            <person name="James G.V."/>
            <person name="Nordstroem K.J."/>
            <person name="Becker C."/>
            <person name="Warthmann N."/>
            <person name="Chica C."/>
            <person name="Szarzynska B."/>
            <person name="Zytnicki M."/>
            <person name="Albani M.C."/>
            <person name="Kiefer C."/>
            <person name="Bergonzi S."/>
            <person name="Castaings L."/>
            <person name="Mateos J.L."/>
            <person name="Berns M.C."/>
            <person name="Bujdoso N."/>
            <person name="Piofczyk T."/>
            <person name="de Lorenzo L."/>
            <person name="Barrero-Sicilia C."/>
            <person name="Mateos I."/>
            <person name="Piednoel M."/>
            <person name="Hagmann J."/>
            <person name="Chen-Min-Tao R."/>
            <person name="Iglesias-Fernandez R."/>
            <person name="Schuster S.C."/>
            <person name="Alonso-Blanco C."/>
            <person name="Roudier F."/>
            <person name="Carbonero P."/>
            <person name="Paz-Ares J."/>
            <person name="Davis S.J."/>
            <person name="Pecinka A."/>
            <person name="Quesneville H."/>
            <person name="Colot V."/>
            <person name="Lysak M.A."/>
            <person name="Weigel D."/>
            <person name="Coupland G."/>
            <person name="Schneeberger K."/>
        </authorList>
    </citation>
    <scope>NUCLEOTIDE SEQUENCE [LARGE SCALE GENOMIC DNA]</scope>
    <source>
        <strain evidence="5">cv. Pajares</strain>
    </source>
</reference>
<dbReference type="GO" id="GO:0008017">
    <property type="term" value="F:microtubule binding"/>
    <property type="evidence" value="ECO:0007669"/>
    <property type="project" value="InterPro"/>
</dbReference>
<gene>
    <name evidence="4" type="ordered locus">AALP_Aa2g078800</name>
</gene>
<organism evidence="4 5">
    <name type="scientific">Arabis alpina</name>
    <name type="common">Alpine rock-cress</name>
    <dbReference type="NCBI Taxonomy" id="50452"/>
    <lineage>
        <taxon>Eukaryota</taxon>
        <taxon>Viridiplantae</taxon>
        <taxon>Streptophyta</taxon>
        <taxon>Embryophyta</taxon>
        <taxon>Tracheophyta</taxon>
        <taxon>Spermatophyta</taxon>
        <taxon>Magnoliopsida</taxon>
        <taxon>eudicotyledons</taxon>
        <taxon>Gunneridae</taxon>
        <taxon>Pentapetalae</taxon>
        <taxon>rosids</taxon>
        <taxon>malvids</taxon>
        <taxon>Brassicales</taxon>
        <taxon>Brassicaceae</taxon>
        <taxon>Arabideae</taxon>
        <taxon>Arabis</taxon>
    </lineage>
</organism>
<dbReference type="Gramene" id="KFK41049">
    <property type="protein sequence ID" value="KFK41049"/>
    <property type="gene ID" value="AALP_AA2G078800"/>
</dbReference>
<evidence type="ECO:0000313" key="5">
    <source>
        <dbReference type="Proteomes" id="UP000029120"/>
    </source>
</evidence>
<dbReference type="Proteomes" id="UP000029120">
    <property type="component" value="Chromosome 2"/>
</dbReference>
<dbReference type="Gene3D" id="3.40.850.10">
    <property type="entry name" value="Kinesin motor domain"/>
    <property type="match status" value="1"/>
</dbReference>
<dbReference type="InterPro" id="IPR027640">
    <property type="entry name" value="Kinesin-like_fam"/>
</dbReference>
<sequence length="127" mass="14160">MVLLLNVLFREIQSVVIFVFQFHIPYRFDTLKIRNSYQKGPSVPDASLIPVSSTFDVIDLMKVGHKNRAVGSTPLNDRSSRCHSCMNVHVQGRDSTSGAILCGCIHLVDLACSKRLDKSKVTGDRLK</sequence>
<dbReference type="AlphaFoldDB" id="A0A087HFZ7"/>
<dbReference type="InterPro" id="IPR001752">
    <property type="entry name" value="Kinesin_motor_dom"/>
</dbReference>
<dbReference type="PRINTS" id="PR00380">
    <property type="entry name" value="KINESINHEAVY"/>
</dbReference>
<feature type="domain" description="Kinesin motor" evidence="3">
    <location>
        <begin position="1"/>
        <end position="127"/>
    </location>
</feature>
<evidence type="ECO:0000256" key="2">
    <source>
        <dbReference type="PROSITE-ProRule" id="PRU00283"/>
    </source>
</evidence>
<evidence type="ECO:0000256" key="1">
    <source>
        <dbReference type="ARBA" id="ARBA00023175"/>
    </source>
</evidence>
<dbReference type="SUPFAM" id="SSF52540">
    <property type="entry name" value="P-loop containing nucleoside triphosphate hydrolases"/>
    <property type="match status" value="1"/>
</dbReference>
<dbReference type="PANTHER" id="PTHR47972">
    <property type="entry name" value="KINESIN-LIKE PROTEIN KLP-3"/>
    <property type="match status" value="1"/>
</dbReference>
<dbReference type="GO" id="GO:0003777">
    <property type="term" value="F:microtubule motor activity"/>
    <property type="evidence" value="ECO:0007669"/>
    <property type="project" value="InterPro"/>
</dbReference>
<dbReference type="PANTHER" id="PTHR47972:SF39">
    <property type="entry name" value="KINESIN-LIKE PROTEIN KIN-14I"/>
    <property type="match status" value="1"/>
</dbReference>
<name>A0A087HFZ7_ARAAL</name>
<dbReference type="eggNOG" id="KOG0239">
    <property type="taxonomic scope" value="Eukaryota"/>
</dbReference>
<dbReference type="InterPro" id="IPR036961">
    <property type="entry name" value="Kinesin_motor_dom_sf"/>
</dbReference>
<dbReference type="PROSITE" id="PS50067">
    <property type="entry name" value="KINESIN_MOTOR_2"/>
    <property type="match status" value="1"/>
</dbReference>
<keyword evidence="1" id="KW-0505">Motor protein</keyword>
<dbReference type="GO" id="GO:0005524">
    <property type="term" value="F:ATP binding"/>
    <property type="evidence" value="ECO:0007669"/>
    <property type="project" value="InterPro"/>
</dbReference>
<dbReference type="GO" id="GO:0007018">
    <property type="term" value="P:microtubule-based movement"/>
    <property type="evidence" value="ECO:0007669"/>
    <property type="project" value="InterPro"/>
</dbReference>
<keyword evidence="5" id="KW-1185">Reference proteome</keyword>
<accession>A0A087HFZ7</accession>
<evidence type="ECO:0000259" key="3">
    <source>
        <dbReference type="PROSITE" id="PS50067"/>
    </source>
</evidence>